<feature type="transmembrane region" description="Helical" evidence="1">
    <location>
        <begin position="40"/>
        <end position="59"/>
    </location>
</feature>
<dbReference type="Pfam" id="PF13975">
    <property type="entry name" value="gag-asp_proteas"/>
    <property type="match status" value="1"/>
</dbReference>
<keyword evidence="1" id="KW-0472">Membrane</keyword>
<dbReference type="NCBIfam" id="TIGR02281">
    <property type="entry name" value="clan_AA_DTGA"/>
    <property type="match status" value="1"/>
</dbReference>
<dbReference type="InterPro" id="IPR011969">
    <property type="entry name" value="Clan_AA_Asp_peptidase_C"/>
</dbReference>
<dbReference type="CDD" id="cd05483">
    <property type="entry name" value="retropepsin_like_bacteria"/>
    <property type="match status" value="1"/>
</dbReference>
<dbReference type="RefSeq" id="WP_106747523.1">
    <property type="nucleotide sequence ID" value="NZ_CP027668.1"/>
</dbReference>
<dbReference type="KEGG" id="phr:C6569_03430"/>
<feature type="transmembrane region" description="Helical" evidence="1">
    <location>
        <begin position="66"/>
        <end position="86"/>
    </location>
</feature>
<accession>A0A2S0N8C5</accession>
<keyword evidence="2" id="KW-0645">Protease</keyword>
<dbReference type="InterPro" id="IPR034122">
    <property type="entry name" value="Retropepsin-like_bacterial"/>
</dbReference>
<keyword evidence="3" id="KW-1185">Reference proteome</keyword>
<sequence>MTSRTTLWILLVAILLLVLLVAIRSSGVAAGTLDAGDWGSLVGLSMLAVLCGASVLGMFRGRAGEALQAAVAWLAIFAFLGVIYTYRYEFELVGRRVMANLVPGMASDGVTGTREVSVPRGGGGTYVVRVALNGARATPMLVDTGASALVLTEADARRAGIKVEELSFTVPVQTANGPALTAFTMVQTVAVGPIVERNVRALVARPGALTTSLLGHTFLDRLESYEVRGGRMVLRGRN</sequence>
<evidence type="ECO:0000313" key="2">
    <source>
        <dbReference type="EMBL" id="AVO44193.1"/>
    </source>
</evidence>
<dbReference type="EMBL" id="CP027668">
    <property type="protein sequence ID" value="AVO44193.1"/>
    <property type="molecule type" value="Genomic_DNA"/>
</dbReference>
<keyword evidence="1" id="KW-0812">Transmembrane</keyword>
<dbReference type="GO" id="GO:0006508">
    <property type="term" value="P:proteolysis"/>
    <property type="evidence" value="ECO:0007669"/>
    <property type="project" value="UniProtKB-KW"/>
</dbReference>
<evidence type="ECO:0000313" key="3">
    <source>
        <dbReference type="Proteomes" id="UP000237889"/>
    </source>
</evidence>
<dbReference type="GO" id="GO:0004190">
    <property type="term" value="F:aspartic-type endopeptidase activity"/>
    <property type="evidence" value="ECO:0007669"/>
    <property type="project" value="InterPro"/>
</dbReference>
<keyword evidence="1" id="KW-1133">Transmembrane helix</keyword>
<keyword evidence="2" id="KW-0378">Hydrolase</keyword>
<proteinExistence type="predicted"/>
<dbReference type="OrthoDB" id="7595324at2"/>
<dbReference type="PROSITE" id="PS00141">
    <property type="entry name" value="ASP_PROTEASE"/>
    <property type="match status" value="1"/>
</dbReference>
<dbReference type="AlphaFoldDB" id="A0A2S0N8C5"/>
<protein>
    <submittedName>
        <fullName evidence="2">TIGR02281 family clan AA aspartic protease</fullName>
    </submittedName>
</protein>
<organism evidence="2 3">
    <name type="scientific">Phreatobacter cathodiphilus</name>
    <dbReference type="NCBI Taxonomy" id="1868589"/>
    <lineage>
        <taxon>Bacteria</taxon>
        <taxon>Pseudomonadati</taxon>
        <taxon>Pseudomonadota</taxon>
        <taxon>Alphaproteobacteria</taxon>
        <taxon>Hyphomicrobiales</taxon>
        <taxon>Phreatobacteraceae</taxon>
        <taxon>Phreatobacter</taxon>
    </lineage>
</organism>
<dbReference type="Proteomes" id="UP000237889">
    <property type="component" value="Chromosome"/>
</dbReference>
<gene>
    <name evidence="2" type="ORF">C6569_03430</name>
</gene>
<dbReference type="SUPFAM" id="SSF50630">
    <property type="entry name" value="Acid proteases"/>
    <property type="match status" value="1"/>
</dbReference>
<name>A0A2S0N8C5_9HYPH</name>
<dbReference type="InterPro" id="IPR021109">
    <property type="entry name" value="Peptidase_aspartic_dom_sf"/>
</dbReference>
<dbReference type="Gene3D" id="2.40.70.10">
    <property type="entry name" value="Acid Proteases"/>
    <property type="match status" value="1"/>
</dbReference>
<evidence type="ECO:0000256" key="1">
    <source>
        <dbReference type="SAM" id="Phobius"/>
    </source>
</evidence>
<reference evidence="2 3" key="1">
    <citation type="submission" date="2018-03" db="EMBL/GenBank/DDBJ databases">
        <title>Genome sequencing of Phreatobacter sp.</title>
        <authorList>
            <person name="Kim S.-J."/>
            <person name="Heo J."/>
            <person name="Kwon S.-W."/>
        </authorList>
    </citation>
    <scope>NUCLEOTIDE SEQUENCE [LARGE SCALE GENOMIC DNA]</scope>
    <source>
        <strain evidence="2 3">S-12</strain>
    </source>
</reference>
<dbReference type="InterPro" id="IPR001969">
    <property type="entry name" value="Aspartic_peptidase_AS"/>
</dbReference>